<evidence type="ECO:0000313" key="2">
    <source>
        <dbReference type="Proteomes" id="UP000316270"/>
    </source>
</evidence>
<evidence type="ECO:0000313" key="1">
    <source>
        <dbReference type="EMBL" id="QDS69036.1"/>
    </source>
</evidence>
<keyword evidence="2" id="KW-1185">Reference proteome</keyword>
<gene>
    <name evidence="1" type="ORF">FKW77_009702</name>
</gene>
<dbReference type="EMBL" id="CP042186">
    <property type="protein sequence ID" value="QDS69036.1"/>
    <property type="molecule type" value="Genomic_DNA"/>
</dbReference>
<organism evidence="1 2">
    <name type="scientific">Venturia effusa</name>
    <dbReference type="NCBI Taxonomy" id="50376"/>
    <lineage>
        <taxon>Eukaryota</taxon>
        <taxon>Fungi</taxon>
        <taxon>Dikarya</taxon>
        <taxon>Ascomycota</taxon>
        <taxon>Pezizomycotina</taxon>
        <taxon>Dothideomycetes</taxon>
        <taxon>Pleosporomycetidae</taxon>
        <taxon>Venturiales</taxon>
        <taxon>Venturiaceae</taxon>
        <taxon>Venturia</taxon>
    </lineage>
</organism>
<proteinExistence type="predicted"/>
<protein>
    <submittedName>
        <fullName evidence="1">Uncharacterized protein</fullName>
    </submittedName>
</protein>
<accession>A0A517L0B1</accession>
<sequence>MLTQPFWFFSSYVPARYQGGDLFLQRLYLDLLKAYGEDHKEVHQLRSDLLRLFEVQKAKDLPPEVDLLRTTTEDSKLMARIRLATRFLSSVGGLVPGYVPGVDTADIHEELMEILQIAACICFKIHTQRNGWKCEGIKDLPSTFSHDSSIMEAHSLHTTLLSDDPKALDEKLILLISQPKFAAIGKADGSKYDGEPRMLKKAIVLMG</sequence>
<dbReference type="Proteomes" id="UP000316270">
    <property type="component" value="Chromosome 2"/>
</dbReference>
<name>A0A517L0B1_9PEZI</name>
<dbReference type="AlphaFoldDB" id="A0A517L0B1"/>
<reference evidence="1 2" key="1">
    <citation type="submission" date="2019-07" db="EMBL/GenBank/DDBJ databases">
        <title>Finished genome of Venturia effusa.</title>
        <authorList>
            <person name="Young C.A."/>
            <person name="Cox M.P."/>
            <person name="Ganley A.R.D."/>
            <person name="David W.J."/>
        </authorList>
    </citation>
    <scope>NUCLEOTIDE SEQUENCE [LARGE SCALE GENOMIC DNA]</scope>
    <source>
        <strain evidence="2">albino</strain>
    </source>
</reference>